<sequence>MSRISCYICISTAQLRLQNKVASEFGILMRRWARFAFHGPLGPRTIPQ</sequence>
<gene>
    <name evidence="1" type="ORF">M7I_5096</name>
</gene>
<dbReference type="EMBL" id="AGUE01000129">
    <property type="protein sequence ID" value="EHK99096.1"/>
    <property type="molecule type" value="Genomic_DNA"/>
</dbReference>
<dbReference type="AlphaFoldDB" id="H0EQY7"/>
<organism evidence="1 2">
    <name type="scientific">Glarea lozoyensis (strain ATCC 74030 / MF5533)</name>
    <dbReference type="NCBI Taxonomy" id="1104152"/>
    <lineage>
        <taxon>Eukaryota</taxon>
        <taxon>Fungi</taxon>
        <taxon>Dikarya</taxon>
        <taxon>Ascomycota</taxon>
        <taxon>Pezizomycotina</taxon>
        <taxon>Leotiomycetes</taxon>
        <taxon>Helotiales</taxon>
        <taxon>Helotiaceae</taxon>
        <taxon>Glarea</taxon>
    </lineage>
</organism>
<proteinExistence type="predicted"/>
<reference evidence="1 2" key="1">
    <citation type="journal article" date="2012" name="Eukaryot. Cell">
        <title>Genome sequence of the fungus Glarea lozoyensis: the first genome sequence of a species from the Helotiaceae family.</title>
        <authorList>
            <person name="Youssar L."/>
            <person name="Gruening B.A."/>
            <person name="Erxleben A."/>
            <person name="Guenther S."/>
            <person name="Huettel W."/>
        </authorList>
    </citation>
    <scope>NUCLEOTIDE SEQUENCE [LARGE SCALE GENOMIC DNA]</scope>
    <source>
        <strain evidence="2">ATCC 74030 / MF5533</strain>
    </source>
</reference>
<keyword evidence="2" id="KW-1185">Reference proteome</keyword>
<dbReference type="InParanoid" id="H0EQY7"/>
<evidence type="ECO:0000313" key="1">
    <source>
        <dbReference type="EMBL" id="EHK99096.1"/>
    </source>
</evidence>
<protein>
    <submittedName>
        <fullName evidence="1">Uncharacterized protein</fullName>
    </submittedName>
</protein>
<dbReference type="Proteomes" id="UP000005446">
    <property type="component" value="Unassembled WGS sequence"/>
</dbReference>
<name>H0EQY7_GLAL7</name>
<dbReference type="HOGENOM" id="CLU_3160083_0_0_1"/>
<evidence type="ECO:0000313" key="2">
    <source>
        <dbReference type="Proteomes" id="UP000005446"/>
    </source>
</evidence>
<accession>H0EQY7</accession>
<comment type="caution">
    <text evidence="1">The sequence shown here is derived from an EMBL/GenBank/DDBJ whole genome shotgun (WGS) entry which is preliminary data.</text>
</comment>